<dbReference type="InterPro" id="IPR039556">
    <property type="entry name" value="ICL/PEPM"/>
</dbReference>
<dbReference type="CDD" id="cd00377">
    <property type="entry name" value="ICL_PEPM"/>
    <property type="match status" value="1"/>
</dbReference>
<name>A0A9W8ZXW5_9AGAR</name>
<dbReference type="InterPro" id="IPR040442">
    <property type="entry name" value="Pyrv_kinase-like_dom_sf"/>
</dbReference>
<dbReference type="PANTHER" id="PTHR42905:SF2">
    <property type="entry name" value="PHOSPHOENOLPYRUVATE CARBOXYLASE FAMILY PROTEIN"/>
    <property type="match status" value="1"/>
</dbReference>
<proteinExistence type="predicted"/>
<evidence type="ECO:0000313" key="2">
    <source>
        <dbReference type="Proteomes" id="UP001150266"/>
    </source>
</evidence>
<dbReference type="InterPro" id="IPR015813">
    <property type="entry name" value="Pyrv/PenolPyrv_kinase-like_dom"/>
</dbReference>
<protein>
    <submittedName>
        <fullName evidence="1">Oxaloacetate acetylhydrolase</fullName>
    </submittedName>
</protein>
<evidence type="ECO:0000313" key="1">
    <source>
        <dbReference type="EMBL" id="KAJ4469246.1"/>
    </source>
</evidence>
<dbReference type="SUPFAM" id="SSF51621">
    <property type="entry name" value="Phosphoenolpyruvate/pyruvate domain"/>
    <property type="match status" value="1"/>
</dbReference>
<dbReference type="EMBL" id="JAOTPV010000033">
    <property type="protein sequence ID" value="KAJ4469246.1"/>
    <property type="molecule type" value="Genomic_DNA"/>
</dbReference>
<dbReference type="AlphaFoldDB" id="A0A9W8ZXW5"/>
<dbReference type="Pfam" id="PF13714">
    <property type="entry name" value="PEP_mutase"/>
    <property type="match status" value="1"/>
</dbReference>
<sequence>MEPYTNPRLDPENFKDGPLSTINPATRLRQMLARPGAIIAPGVYDGVSTRLAVEAGFHCLYQRFGGPNMIARTVTQYARVGVAGLHIEDQVQTKRCVSTEELVTRIRAAVLGRDSIPGGSDTVIIARTAEAQGLGLEEAIYRLKFASAAGADVLFLEGVRSKEDLEFTSGFTPNFTAKEAEALGVKIIIYPLITVIPTIHDSRYTSGSDVESVQGMGPKKFFQVMGLDDAIKLDAIAGATSLNSI</sequence>
<reference evidence="1" key="1">
    <citation type="submission" date="2022-08" db="EMBL/GenBank/DDBJ databases">
        <title>A Global Phylogenomic Analysis of the Shiitake Genus Lentinula.</title>
        <authorList>
            <consortium name="DOE Joint Genome Institute"/>
            <person name="Sierra-Patev S."/>
            <person name="Min B."/>
            <person name="Naranjo-Ortiz M."/>
            <person name="Looney B."/>
            <person name="Konkel Z."/>
            <person name="Slot J.C."/>
            <person name="Sakamoto Y."/>
            <person name="Steenwyk J.L."/>
            <person name="Rokas A."/>
            <person name="Carro J."/>
            <person name="Camarero S."/>
            <person name="Ferreira P."/>
            <person name="Molpeceres G."/>
            <person name="Ruiz-Duenas F.J."/>
            <person name="Serrano A."/>
            <person name="Henrissat B."/>
            <person name="Drula E."/>
            <person name="Hughes K.W."/>
            <person name="Mata J.L."/>
            <person name="Ishikawa N.K."/>
            <person name="Vargas-Isla R."/>
            <person name="Ushijima S."/>
            <person name="Smith C.A."/>
            <person name="Ahrendt S."/>
            <person name="Andreopoulos W."/>
            <person name="He G."/>
            <person name="Labutti K."/>
            <person name="Lipzen A."/>
            <person name="Ng V."/>
            <person name="Riley R."/>
            <person name="Sandor L."/>
            <person name="Barry K."/>
            <person name="Martinez A.T."/>
            <person name="Xiao Y."/>
            <person name="Gibbons J.G."/>
            <person name="Terashima K."/>
            <person name="Grigoriev I.V."/>
            <person name="Hibbett D.S."/>
        </authorList>
    </citation>
    <scope>NUCLEOTIDE SEQUENCE</scope>
    <source>
        <strain evidence="1">JLM2183</strain>
    </source>
</reference>
<dbReference type="Proteomes" id="UP001150266">
    <property type="component" value="Unassembled WGS sequence"/>
</dbReference>
<keyword evidence="2" id="KW-1185">Reference proteome</keyword>
<dbReference type="GO" id="GO:0003824">
    <property type="term" value="F:catalytic activity"/>
    <property type="evidence" value="ECO:0007669"/>
    <property type="project" value="InterPro"/>
</dbReference>
<dbReference type="Gene3D" id="3.20.20.60">
    <property type="entry name" value="Phosphoenolpyruvate-binding domains"/>
    <property type="match status" value="2"/>
</dbReference>
<organism evidence="1 2">
    <name type="scientific">Lentinula aciculospora</name>
    <dbReference type="NCBI Taxonomy" id="153920"/>
    <lineage>
        <taxon>Eukaryota</taxon>
        <taxon>Fungi</taxon>
        <taxon>Dikarya</taxon>
        <taxon>Basidiomycota</taxon>
        <taxon>Agaricomycotina</taxon>
        <taxon>Agaricomycetes</taxon>
        <taxon>Agaricomycetidae</taxon>
        <taxon>Agaricales</taxon>
        <taxon>Marasmiineae</taxon>
        <taxon>Omphalotaceae</taxon>
        <taxon>Lentinula</taxon>
    </lineage>
</organism>
<accession>A0A9W8ZXW5</accession>
<comment type="caution">
    <text evidence="1">The sequence shown here is derived from an EMBL/GenBank/DDBJ whole genome shotgun (WGS) entry which is preliminary data.</text>
</comment>
<dbReference type="PANTHER" id="PTHR42905">
    <property type="entry name" value="PHOSPHOENOLPYRUVATE CARBOXYLASE"/>
    <property type="match status" value="1"/>
</dbReference>
<gene>
    <name evidence="1" type="ORF">J3R30DRAFT_3661676</name>
</gene>
<dbReference type="OrthoDB" id="1923844at2759"/>